<dbReference type="Proteomes" id="UP000202763">
    <property type="component" value="Segment"/>
</dbReference>
<dbReference type="RefSeq" id="YP_009225644.1">
    <property type="nucleotide sequence ID" value="NC_029094.1"/>
</dbReference>
<evidence type="ECO:0000313" key="2">
    <source>
        <dbReference type="Proteomes" id="UP000202763"/>
    </source>
</evidence>
<evidence type="ECO:0000313" key="1">
    <source>
        <dbReference type="EMBL" id="AKO61111.1"/>
    </source>
</evidence>
<dbReference type="KEGG" id="vg:26796705"/>
<accession>A0A0H4IT87</accession>
<sequence>MRLTKVQILEKLITLQSELHKVGQEAPSTMELSRLSGCCRQVGDMISAMEMDFWDEGGDE</sequence>
<keyword evidence="2" id="KW-1185">Reference proteome</keyword>
<dbReference type="GeneID" id="26796705"/>
<dbReference type="EMBL" id="KR534323">
    <property type="protein sequence ID" value="AKO61111.1"/>
    <property type="molecule type" value="Genomic_DNA"/>
</dbReference>
<organism evidence="1 2">
    <name type="scientific">Pseudoalteromonas phage H101</name>
    <dbReference type="NCBI Taxonomy" id="1654919"/>
    <lineage>
        <taxon>Viruses</taxon>
        <taxon>Duplodnaviria</taxon>
        <taxon>Heunggongvirae</taxon>
        <taxon>Uroviricota</taxon>
        <taxon>Caudoviricetes</taxon>
        <taxon>Shandongvirus</taxon>
        <taxon>Shandongvirus H101</taxon>
    </lineage>
</organism>
<proteinExistence type="predicted"/>
<protein>
    <submittedName>
        <fullName evidence="1">Uncharacterized protein</fullName>
    </submittedName>
</protein>
<name>A0A0H4IT87_9CAUD</name>
<reference evidence="1 2" key="1">
    <citation type="submission" date="2015-05" db="EMBL/GenBank/DDBJ databases">
        <authorList>
            <person name="Wang D.B."/>
            <person name="Wang M."/>
        </authorList>
    </citation>
    <scope>NUCLEOTIDE SEQUENCE [LARGE SCALE GENOMIC DNA]</scope>
</reference>